<protein>
    <submittedName>
        <fullName evidence="6">6-phosphofructo-2-kinase 1</fullName>
    </submittedName>
</protein>
<feature type="compositionally biased region" description="Low complexity" evidence="4">
    <location>
        <begin position="279"/>
        <end position="297"/>
    </location>
</feature>
<dbReference type="AlphaFoldDB" id="A0A1E5RNG1"/>
<dbReference type="InterPro" id="IPR003094">
    <property type="entry name" value="6Pfruct_kin"/>
</dbReference>
<reference evidence="7" key="1">
    <citation type="journal article" date="2016" name="Genome Announc.">
        <title>Genome sequences of three species of Hanseniaspora isolated from spontaneous wine fermentations.</title>
        <authorList>
            <person name="Sternes P.R."/>
            <person name="Lee D."/>
            <person name="Kutyna D.R."/>
            <person name="Borneman A.R."/>
        </authorList>
    </citation>
    <scope>NUCLEOTIDE SEQUENCE [LARGE SCALE GENOMIC DNA]</scope>
    <source>
        <strain evidence="7">AWRI3579</strain>
    </source>
</reference>
<dbReference type="Pfam" id="PF00300">
    <property type="entry name" value="His_Phos_1"/>
    <property type="match status" value="1"/>
</dbReference>
<feature type="compositionally biased region" description="Polar residues" evidence="4">
    <location>
        <begin position="96"/>
        <end position="105"/>
    </location>
</feature>
<dbReference type="SMART" id="SM00855">
    <property type="entry name" value="PGAM"/>
    <property type="match status" value="1"/>
</dbReference>
<dbReference type="GO" id="GO:0005524">
    <property type="term" value="F:ATP binding"/>
    <property type="evidence" value="ECO:0007669"/>
    <property type="project" value="UniProtKB-KW"/>
</dbReference>
<organism evidence="6 7">
    <name type="scientific">Hanseniaspora osmophila</name>
    <dbReference type="NCBI Taxonomy" id="56408"/>
    <lineage>
        <taxon>Eukaryota</taxon>
        <taxon>Fungi</taxon>
        <taxon>Dikarya</taxon>
        <taxon>Ascomycota</taxon>
        <taxon>Saccharomycotina</taxon>
        <taxon>Saccharomycetes</taxon>
        <taxon>Saccharomycodales</taxon>
        <taxon>Saccharomycodaceae</taxon>
        <taxon>Hanseniaspora</taxon>
    </lineage>
</organism>
<feature type="compositionally biased region" description="Basic residues" evidence="4">
    <location>
        <begin position="797"/>
        <end position="827"/>
    </location>
</feature>
<accession>A0A1E5RNG1</accession>
<dbReference type="PANTHER" id="PTHR10606">
    <property type="entry name" value="6-PHOSPHOFRUCTO-2-KINASE/FRUCTOSE-2,6-BISPHOSPHATASE"/>
    <property type="match status" value="1"/>
</dbReference>
<evidence type="ECO:0000256" key="1">
    <source>
        <dbReference type="ARBA" id="ARBA00022741"/>
    </source>
</evidence>
<feature type="region of interest" description="Disordered" evidence="4">
    <location>
        <begin position="1061"/>
        <end position="1158"/>
    </location>
</feature>
<evidence type="ECO:0000256" key="4">
    <source>
        <dbReference type="SAM" id="MobiDB-lite"/>
    </source>
</evidence>
<dbReference type="Gene3D" id="3.40.50.1240">
    <property type="entry name" value="Phosphoglycerate mutase-like"/>
    <property type="match status" value="1"/>
</dbReference>
<feature type="compositionally biased region" description="Low complexity" evidence="4">
    <location>
        <begin position="320"/>
        <end position="349"/>
    </location>
</feature>
<dbReference type="FunCoup" id="A0A1E5RNG1">
    <property type="interactions" value="76"/>
</dbReference>
<dbReference type="GO" id="GO:0006000">
    <property type="term" value="P:fructose metabolic process"/>
    <property type="evidence" value="ECO:0007669"/>
    <property type="project" value="InterPro"/>
</dbReference>
<feature type="coiled-coil region" evidence="3">
    <location>
        <begin position="1165"/>
        <end position="1192"/>
    </location>
</feature>
<evidence type="ECO:0000313" key="6">
    <source>
        <dbReference type="EMBL" id="OEJ88427.1"/>
    </source>
</evidence>
<evidence type="ECO:0000259" key="5">
    <source>
        <dbReference type="Pfam" id="PF01591"/>
    </source>
</evidence>
<evidence type="ECO:0000313" key="7">
    <source>
        <dbReference type="Proteomes" id="UP000095728"/>
    </source>
</evidence>
<feature type="region of interest" description="Disordered" evidence="4">
    <location>
        <begin position="129"/>
        <end position="163"/>
    </location>
</feature>
<dbReference type="InParanoid" id="A0A1E5RNG1"/>
<dbReference type="SUPFAM" id="SSF52540">
    <property type="entry name" value="P-loop containing nucleoside triphosphate hydrolases"/>
    <property type="match status" value="1"/>
</dbReference>
<dbReference type="EMBL" id="LPNM01000005">
    <property type="protein sequence ID" value="OEJ88427.1"/>
    <property type="molecule type" value="Genomic_DNA"/>
</dbReference>
<feature type="compositionally biased region" description="Polar residues" evidence="4">
    <location>
        <begin position="21"/>
        <end position="30"/>
    </location>
</feature>
<feature type="domain" description="6-phosphofructo-2-kinase" evidence="5">
    <location>
        <begin position="476"/>
        <end position="702"/>
    </location>
</feature>
<feature type="compositionally biased region" description="Basic and acidic residues" evidence="4">
    <location>
        <begin position="1"/>
        <end position="20"/>
    </location>
</feature>
<dbReference type="Pfam" id="PF01591">
    <property type="entry name" value="6PF2K"/>
    <property type="match status" value="1"/>
</dbReference>
<feature type="region of interest" description="Disordered" evidence="4">
    <location>
        <begin position="387"/>
        <end position="474"/>
    </location>
</feature>
<dbReference type="PRINTS" id="PR00991">
    <property type="entry name" value="6PFRUCTKNASE"/>
</dbReference>
<feature type="coiled-coil region" evidence="3">
    <location>
        <begin position="634"/>
        <end position="661"/>
    </location>
</feature>
<proteinExistence type="predicted"/>
<feature type="region of interest" description="Disordered" evidence="4">
    <location>
        <begin position="1"/>
        <end position="105"/>
    </location>
</feature>
<feature type="compositionally biased region" description="Polar residues" evidence="4">
    <location>
        <begin position="387"/>
        <end position="418"/>
    </location>
</feature>
<feature type="compositionally biased region" description="Acidic residues" evidence="4">
    <location>
        <begin position="149"/>
        <end position="162"/>
    </location>
</feature>
<keyword evidence="2" id="KW-0067">ATP-binding</keyword>
<feature type="compositionally biased region" description="Basic residues" evidence="4">
    <location>
        <begin position="433"/>
        <end position="454"/>
    </location>
</feature>
<feature type="region of interest" description="Disordered" evidence="4">
    <location>
        <begin position="780"/>
        <end position="852"/>
    </location>
</feature>
<feature type="region of interest" description="Disordered" evidence="4">
    <location>
        <begin position="314"/>
        <end position="365"/>
    </location>
</feature>
<dbReference type="Gene3D" id="3.40.50.300">
    <property type="entry name" value="P-loop containing nucleotide triphosphate hydrolases"/>
    <property type="match status" value="1"/>
</dbReference>
<feature type="compositionally biased region" description="Polar residues" evidence="4">
    <location>
        <begin position="1069"/>
        <end position="1113"/>
    </location>
</feature>
<keyword evidence="6" id="KW-0808">Transferase</keyword>
<dbReference type="InterPro" id="IPR013079">
    <property type="entry name" value="6Phosfructo_kin"/>
</dbReference>
<evidence type="ECO:0000256" key="2">
    <source>
        <dbReference type="ARBA" id="ARBA00022840"/>
    </source>
</evidence>
<dbReference type="Proteomes" id="UP000095728">
    <property type="component" value="Unassembled WGS sequence"/>
</dbReference>
<dbReference type="InterPro" id="IPR029033">
    <property type="entry name" value="His_PPase_superfam"/>
</dbReference>
<gene>
    <name evidence="6" type="ORF">AWRI3579_g830</name>
</gene>
<feature type="compositionally biased region" description="Basic and acidic residues" evidence="4">
    <location>
        <begin position="350"/>
        <end position="359"/>
    </location>
</feature>
<feature type="compositionally biased region" description="Polar residues" evidence="4">
    <location>
        <begin position="46"/>
        <end position="60"/>
    </location>
</feature>
<dbReference type="GO" id="GO:0006003">
    <property type="term" value="P:fructose 2,6-bisphosphate metabolic process"/>
    <property type="evidence" value="ECO:0007669"/>
    <property type="project" value="InterPro"/>
</dbReference>
<dbReference type="GO" id="GO:0003873">
    <property type="term" value="F:6-phosphofructo-2-kinase activity"/>
    <property type="evidence" value="ECO:0007669"/>
    <property type="project" value="InterPro"/>
</dbReference>
<feature type="compositionally biased region" description="Low complexity" evidence="4">
    <location>
        <begin position="61"/>
        <end position="72"/>
    </location>
</feature>
<dbReference type="GO" id="GO:0005829">
    <property type="term" value="C:cytosol"/>
    <property type="evidence" value="ECO:0007669"/>
    <property type="project" value="TreeGrafter"/>
</dbReference>
<dbReference type="SUPFAM" id="SSF53254">
    <property type="entry name" value="Phosphoglycerate mutase-like"/>
    <property type="match status" value="1"/>
</dbReference>
<comment type="caution">
    <text evidence="6">The sequence shown here is derived from an EMBL/GenBank/DDBJ whole genome shotgun (WGS) entry which is preliminary data.</text>
</comment>
<dbReference type="InterPro" id="IPR013078">
    <property type="entry name" value="His_Pase_superF_clade-1"/>
</dbReference>
<keyword evidence="1" id="KW-0547">Nucleotide-binding</keyword>
<name>A0A1E5RNG1_9ASCO</name>
<feature type="region of interest" description="Disordered" evidence="4">
    <location>
        <begin position="279"/>
        <end position="299"/>
    </location>
</feature>
<dbReference type="CDD" id="cd07067">
    <property type="entry name" value="HP_PGM_like"/>
    <property type="match status" value="1"/>
</dbReference>
<keyword evidence="3" id="KW-0175">Coiled coil</keyword>
<keyword evidence="6" id="KW-0418">Kinase</keyword>
<keyword evidence="7" id="KW-1185">Reference proteome</keyword>
<dbReference type="FunFam" id="3.40.50.300:FF:000644">
    <property type="entry name" value="GpmB, Fructose-2,6-bisphosphatase"/>
    <property type="match status" value="1"/>
</dbReference>
<dbReference type="STRING" id="56408.A0A1E5RNG1"/>
<dbReference type="OrthoDB" id="267323at2759"/>
<sequence length="1199" mass="137076">MSFRKVDFHQPKKSSLKDDLYSTSPYTATNKFELPIKPLEEPALAPTQTVEESLPASASPQQQQQQQQQQAQTSGSPNTVIAPDPQRSDGQGVPSDGSSLSFQTNDITNSHNELFLQGKKSHNLQVPKISETKSAADLRTNSLEGYGSDVEEGAEEEAEDEQWDNHPLTQVETVKLEDIANDDKINVDDIFSEKSNQVCGDKLEQVNDKNNEQKNENVKYNAPNSAMNAFFNTNASAVPIQSTDNTSKKAALFHNLKHQGLLPTFQKRPLSDTPVHSLMNSPNTNNTPNLSPLPSNLEMSDIDERTNDLITNRQTNASANDNNNNNNYYNHNTYNHDNNKNNKFFGNGHKNNESTHYTDTDYTSSGMDDSEADSFYANNNTDNFNYTTGENATDASNYSTYKDLNDSSSSPNIMNNGYSPDNNIRNSSDRNSARRQRKSVARKHLKKPPLKKRASSVMTTLDVPGLTKSKISPDGHIAQQDAGAKLVIVMVGLPATGKSFLTNKLSRFLNFSMYECRVFNVGNTRREYASKHKDVVPEQDSKFFDPKNENSNHLREQWAMDTLDQLLDYLLDMHGNVAIFDATNTTKLRRNNVVNRIRDRSKHLKIVFLESICSDEELVAKNIKLKLLGPDYKGKNSQQSLEDFENRLKQYRKAYQPVEDEEVEKHNVSYVKMIDVGKKVISYNIQGYLASQTIYYLLNFNLSDRQIWITRNGESEYNVSGKIGGDSKLTTRGLKYSKALAQFIRKKRKEFNYEMRLKNLNVLKDMERRESNLQKELQEIEEGKRSALSPESQDHHQTHHHHSQSHNKSTSHLHHHHHHNHHHHNHHRDTDPSPDQQEENVEMSDGVPPSRPAHEFHLPNFFVWTSMLKRSIETAQFFDEDEFPIKEMKMLNELSAGDFEGLTYQEIQQEYPEEFEERLHDKLLYRYPGIGGESYFDVINRLRTVITELERITDNVLLICHRVVARVLLGYFLNLSKEIYSNLDVPLHSVYCLETTPYGVTWKLFEYDEALNDFHEIPQDEINTKVVQQVGIVHQERRFSVVPTLGRKETDLKKLLDSNSSKEKLTHLGESSSERTNLWKNSSRPAVLSTNPFTSARNVPRSSIMNSQNSNKSVLLRRNDSGNNTIKPQEQQKEHIPNKDDETVMNSPKDLTVPFSSAENIHSTRKQIMDTLETHQLEIEKLSEKLQNLKQNDKSDDDS</sequence>
<dbReference type="PANTHER" id="PTHR10606:SF32">
    <property type="entry name" value="6-PHOSPHOFRUCTO-2-KINASE 1"/>
    <property type="match status" value="1"/>
</dbReference>
<dbReference type="InterPro" id="IPR027417">
    <property type="entry name" value="P-loop_NTPase"/>
</dbReference>
<evidence type="ECO:0000256" key="3">
    <source>
        <dbReference type="SAM" id="Coils"/>
    </source>
</evidence>
<feature type="compositionally biased region" description="Basic and acidic residues" evidence="4">
    <location>
        <begin position="1130"/>
        <end position="1142"/>
    </location>
</feature>